<dbReference type="EMBL" id="BLLK01000062">
    <property type="protein sequence ID" value="GFH58871.1"/>
    <property type="molecule type" value="Genomic_DNA"/>
</dbReference>
<feature type="transmembrane region" description="Helical" evidence="1">
    <location>
        <begin position="264"/>
        <end position="283"/>
    </location>
</feature>
<organism evidence="2 3">
    <name type="scientific">Chaetoceros tenuissimus</name>
    <dbReference type="NCBI Taxonomy" id="426638"/>
    <lineage>
        <taxon>Eukaryota</taxon>
        <taxon>Sar</taxon>
        <taxon>Stramenopiles</taxon>
        <taxon>Ochrophyta</taxon>
        <taxon>Bacillariophyta</taxon>
        <taxon>Coscinodiscophyceae</taxon>
        <taxon>Chaetocerotophycidae</taxon>
        <taxon>Chaetocerotales</taxon>
        <taxon>Chaetocerotaceae</taxon>
        <taxon>Chaetoceros</taxon>
    </lineage>
</organism>
<keyword evidence="1" id="KW-0812">Transmembrane</keyword>
<proteinExistence type="predicted"/>
<comment type="caution">
    <text evidence="2">The sequence shown here is derived from an EMBL/GenBank/DDBJ whole genome shotgun (WGS) entry which is preliminary data.</text>
</comment>
<protein>
    <submittedName>
        <fullName evidence="2">Uncharacterized protein</fullName>
    </submittedName>
</protein>
<evidence type="ECO:0000313" key="2">
    <source>
        <dbReference type="EMBL" id="GFH58871.1"/>
    </source>
</evidence>
<keyword evidence="3" id="KW-1185">Reference proteome</keyword>
<dbReference type="AlphaFoldDB" id="A0AAD3D6R2"/>
<name>A0AAD3D6R2_9STRA</name>
<evidence type="ECO:0000313" key="3">
    <source>
        <dbReference type="Proteomes" id="UP001054902"/>
    </source>
</evidence>
<keyword evidence="1" id="KW-0472">Membrane</keyword>
<sequence>MTEEKQNEMIWAKQQLESWKDAGGANTIIYTFGFVSSNKLTDSKDGEKKLDFFSKLLLFVLVLVSLVIQTAMPIAIVATLDLPQGWCPNQANPLTKFFGLTLCLFFVVLTISMCLSKLRGMAFLKLFCSSDVKMLGFNRFFLDIGILANMTSMASAGIAQYMLFIRNAERDYVLLLLQSLAMQFVLTADEKLMTGSWKNWTKRRLSILLEHESSSTNDLLDGANVQEEEDGLSLDEEVIDLGSDEMQISDEILRKVKLMYYSEAAFLFMVSVIGVIWSIALTVCM</sequence>
<accession>A0AAD3D6R2</accession>
<evidence type="ECO:0000256" key="1">
    <source>
        <dbReference type="SAM" id="Phobius"/>
    </source>
</evidence>
<reference evidence="2 3" key="1">
    <citation type="journal article" date="2021" name="Sci. Rep.">
        <title>The genome of the diatom Chaetoceros tenuissimus carries an ancient integrated fragment of an extant virus.</title>
        <authorList>
            <person name="Hongo Y."/>
            <person name="Kimura K."/>
            <person name="Takaki Y."/>
            <person name="Yoshida Y."/>
            <person name="Baba S."/>
            <person name="Kobayashi G."/>
            <person name="Nagasaki K."/>
            <person name="Hano T."/>
            <person name="Tomaru Y."/>
        </authorList>
    </citation>
    <scope>NUCLEOTIDE SEQUENCE [LARGE SCALE GENOMIC DNA]</scope>
    <source>
        <strain evidence="2 3">NIES-3715</strain>
    </source>
</reference>
<keyword evidence="1" id="KW-1133">Transmembrane helix</keyword>
<feature type="transmembrane region" description="Helical" evidence="1">
    <location>
        <begin position="97"/>
        <end position="119"/>
    </location>
</feature>
<dbReference type="Proteomes" id="UP001054902">
    <property type="component" value="Unassembled WGS sequence"/>
</dbReference>
<feature type="transmembrane region" description="Helical" evidence="1">
    <location>
        <begin position="56"/>
        <end position="77"/>
    </location>
</feature>
<gene>
    <name evidence="2" type="ORF">CTEN210_15347</name>
</gene>